<dbReference type="AlphaFoldDB" id="A0A3D3R5A6"/>
<comment type="caution">
    <text evidence="2">The sequence shown here is derived from an EMBL/GenBank/DDBJ whole genome shotgun (WGS) entry which is preliminary data.</text>
</comment>
<organism evidence="2 3">
    <name type="scientific">Gimesia maris</name>
    <dbReference type="NCBI Taxonomy" id="122"/>
    <lineage>
        <taxon>Bacteria</taxon>
        <taxon>Pseudomonadati</taxon>
        <taxon>Planctomycetota</taxon>
        <taxon>Planctomycetia</taxon>
        <taxon>Planctomycetales</taxon>
        <taxon>Planctomycetaceae</taxon>
        <taxon>Gimesia</taxon>
    </lineage>
</organism>
<feature type="region of interest" description="Disordered" evidence="1">
    <location>
        <begin position="1"/>
        <end position="23"/>
    </location>
</feature>
<evidence type="ECO:0000313" key="3">
    <source>
        <dbReference type="Proteomes" id="UP000263642"/>
    </source>
</evidence>
<dbReference type="EMBL" id="DQAY01000076">
    <property type="protein sequence ID" value="HCO23939.1"/>
    <property type="molecule type" value="Genomic_DNA"/>
</dbReference>
<evidence type="ECO:0000313" key="2">
    <source>
        <dbReference type="EMBL" id="HCO23939.1"/>
    </source>
</evidence>
<feature type="compositionally biased region" description="Basic and acidic residues" evidence="1">
    <location>
        <begin position="9"/>
        <end position="18"/>
    </location>
</feature>
<evidence type="ECO:0000256" key="1">
    <source>
        <dbReference type="SAM" id="MobiDB-lite"/>
    </source>
</evidence>
<name>A0A3D3R5A6_9PLAN</name>
<accession>A0A3D3R5A6</accession>
<protein>
    <submittedName>
        <fullName evidence="2">Uncharacterized protein</fullName>
    </submittedName>
</protein>
<proteinExistence type="predicted"/>
<reference evidence="2 3" key="1">
    <citation type="journal article" date="2018" name="Nat. Biotechnol.">
        <title>A standardized bacterial taxonomy based on genome phylogeny substantially revises the tree of life.</title>
        <authorList>
            <person name="Parks D.H."/>
            <person name="Chuvochina M."/>
            <person name="Waite D.W."/>
            <person name="Rinke C."/>
            <person name="Skarshewski A."/>
            <person name="Chaumeil P.A."/>
            <person name="Hugenholtz P."/>
        </authorList>
    </citation>
    <scope>NUCLEOTIDE SEQUENCE [LARGE SCALE GENOMIC DNA]</scope>
    <source>
        <strain evidence="2">UBA9375</strain>
    </source>
</reference>
<dbReference type="Proteomes" id="UP000263642">
    <property type="component" value="Unassembled WGS sequence"/>
</dbReference>
<sequence length="112" mass="12719">MRRAYFVMKKSDPQKESAEPQSGPAASVLLEAFDISHRSLFTLSLPVEDYYSDSRPLFDEDAFRLQQKICFVTGVIFDLKGKQDQEFQNEYDDKGALLHSRTVHADGTIIDG</sequence>
<gene>
    <name evidence="2" type="ORF">DIT97_13145</name>
</gene>